<protein>
    <submittedName>
        <fullName evidence="1">Putative ovule protein</fullName>
    </submittedName>
</protein>
<accession>A0A0V0HB91</accession>
<sequence>MDLCQLDYNLKFDFDFLVNRCCSFAVERNVENLVLGLYSPEECPLPESLYTCSSLITLDVTLCCGFINDAVISWNSLKSITLGYVVFTDEDMVNYCQAVLHWKQWNYIGMTVSVAWKLIHQNLRH</sequence>
<organism evidence="1">
    <name type="scientific">Solanum chacoense</name>
    <name type="common">Chaco potato</name>
    <dbReference type="NCBI Taxonomy" id="4108"/>
    <lineage>
        <taxon>Eukaryota</taxon>
        <taxon>Viridiplantae</taxon>
        <taxon>Streptophyta</taxon>
        <taxon>Embryophyta</taxon>
        <taxon>Tracheophyta</taxon>
        <taxon>Spermatophyta</taxon>
        <taxon>Magnoliopsida</taxon>
        <taxon>eudicotyledons</taxon>
        <taxon>Gunneridae</taxon>
        <taxon>Pentapetalae</taxon>
        <taxon>asterids</taxon>
        <taxon>lamiids</taxon>
        <taxon>Solanales</taxon>
        <taxon>Solanaceae</taxon>
        <taxon>Solanoideae</taxon>
        <taxon>Solaneae</taxon>
        <taxon>Solanum</taxon>
    </lineage>
</organism>
<evidence type="ECO:0000313" key="1">
    <source>
        <dbReference type="EMBL" id="JAP17698.1"/>
    </source>
</evidence>
<reference evidence="1" key="1">
    <citation type="submission" date="2015-12" db="EMBL/GenBank/DDBJ databases">
        <title>Gene expression during late stages of embryo sac development: a critical building block for successful pollen-pistil interactions.</title>
        <authorList>
            <person name="Liu Y."/>
            <person name="Joly V."/>
            <person name="Sabar M."/>
            <person name="Matton D.P."/>
        </authorList>
    </citation>
    <scope>NUCLEOTIDE SEQUENCE</scope>
</reference>
<dbReference type="EMBL" id="GEDG01022204">
    <property type="protein sequence ID" value="JAP17698.1"/>
    <property type="molecule type" value="Transcribed_RNA"/>
</dbReference>
<dbReference type="AlphaFoldDB" id="A0A0V0HB91"/>
<name>A0A0V0HB91_SOLCH</name>
<proteinExistence type="predicted"/>